<keyword evidence="4" id="KW-0997">Cell inner membrane</keyword>
<dbReference type="PANTHER" id="PTHR35011:SF4">
    <property type="entry name" value="SLL1102 PROTEIN"/>
    <property type="match status" value="1"/>
</dbReference>
<evidence type="ECO:0000256" key="8">
    <source>
        <dbReference type="ARBA" id="ARBA00038436"/>
    </source>
</evidence>
<keyword evidence="12" id="KW-1185">Reference proteome</keyword>
<reference evidence="11 12" key="1">
    <citation type="journal article" date="2018" name="Sci. Rep.">
        <title>A novel species of the marine cyanobacterium Acaryochloris with a unique pigment content and lifestyle.</title>
        <authorList>
            <person name="Partensky F."/>
            <person name="Six C."/>
            <person name="Ratin M."/>
            <person name="Garczarek L."/>
            <person name="Vaulot D."/>
            <person name="Probert I."/>
            <person name="Calteau A."/>
            <person name="Gourvil P."/>
            <person name="Marie D."/>
            <person name="Grebert T."/>
            <person name="Bouchier C."/>
            <person name="Le Panse S."/>
            <person name="Gachenot M."/>
            <person name="Rodriguez F."/>
            <person name="Garrido J.L."/>
        </authorList>
    </citation>
    <scope>NUCLEOTIDE SEQUENCE [LARGE SCALE GENOMIC DNA]</scope>
    <source>
        <strain evidence="11 12">RCC1774</strain>
    </source>
</reference>
<evidence type="ECO:0000256" key="9">
    <source>
        <dbReference type="SAM" id="Phobius"/>
    </source>
</evidence>
<keyword evidence="6 9" id="KW-1133">Transmembrane helix</keyword>
<evidence type="ECO:0000256" key="1">
    <source>
        <dbReference type="ARBA" id="ARBA00004429"/>
    </source>
</evidence>
<feature type="domain" description="Tripartite ATP-independent periplasmic transporters DctQ component" evidence="10">
    <location>
        <begin position="51"/>
        <end position="188"/>
    </location>
</feature>
<keyword evidence="7 9" id="KW-0472">Membrane</keyword>
<keyword evidence="2" id="KW-0813">Transport</keyword>
<dbReference type="AlphaFoldDB" id="A0A2W1JDG6"/>
<feature type="transmembrane region" description="Helical" evidence="9">
    <location>
        <begin position="80"/>
        <end position="97"/>
    </location>
</feature>
<accession>A0A2W1JDG6</accession>
<organism evidence="11 12">
    <name type="scientific">Acaryochloris thomasi RCC1774</name>
    <dbReference type="NCBI Taxonomy" id="1764569"/>
    <lineage>
        <taxon>Bacteria</taxon>
        <taxon>Bacillati</taxon>
        <taxon>Cyanobacteriota</taxon>
        <taxon>Cyanophyceae</taxon>
        <taxon>Acaryochloridales</taxon>
        <taxon>Acaryochloridaceae</taxon>
        <taxon>Acaryochloris</taxon>
        <taxon>Acaryochloris thomasi</taxon>
    </lineage>
</organism>
<feature type="transmembrane region" description="Helical" evidence="9">
    <location>
        <begin position="40"/>
        <end position="60"/>
    </location>
</feature>
<evidence type="ECO:0000256" key="7">
    <source>
        <dbReference type="ARBA" id="ARBA00023136"/>
    </source>
</evidence>
<evidence type="ECO:0000256" key="2">
    <source>
        <dbReference type="ARBA" id="ARBA00022448"/>
    </source>
</evidence>
<dbReference type="InterPro" id="IPR055348">
    <property type="entry name" value="DctQ"/>
</dbReference>
<comment type="caution">
    <text evidence="11">The sequence shown here is derived from an EMBL/GenBank/DDBJ whole genome shotgun (WGS) entry which is preliminary data.</text>
</comment>
<evidence type="ECO:0000313" key="11">
    <source>
        <dbReference type="EMBL" id="PZD71950.1"/>
    </source>
</evidence>
<evidence type="ECO:0000256" key="4">
    <source>
        <dbReference type="ARBA" id="ARBA00022519"/>
    </source>
</evidence>
<gene>
    <name evidence="11" type="ORF">C1752_04388</name>
</gene>
<protein>
    <recommendedName>
        <fullName evidence="10">Tripartite ATP-independent periplasmic transporters DctQ component domain-containing protein</fullName>
    </recommendedName>
</protein>
<keyword evidence="3" id="KW-1003">Cell membrane</keyword>
<evidence type="ECO:0000259" key="10">
    <source>
        <dbReference type="Pfam" id="PF04290"/>
    </source>
</evidence>
<evidence type="ECO:0000256" key="5">
    <source>
        <dbReference type="ARBA" id="ARBA00022692"/>
    </source>
</evidence>
<evidence type="ECO:0000313" key="12">
    <source>
        <dbReference type="Proteomes" id="UP000248857"/>
    </source>
</evidence>
<feature type="transmembrane region" description="Helical" evidence="9">
    <location>
        <begin position="118"/>
        <end position="143"/>
    </location>
</feature>
<sequence length="203" mass="22805">MAISVIDLHLFERIFLSGWEDTLRKLLQLSRWIDRANDRVGYLVTLLVPLMLLLGVWNVVGRYVGRLVGQNLSSNAFIEGQWYIFSLIFLLGAAYTLRHNDHVRVDVLYSNRSPRQKAIVNLLGSLLFLIPFCLMVMGASWSSIMASWARGEISPDPGGLPRYPIKSAILICCTLLSLQGLSEAIKSWAILNRPNAEEPPHGD</sequence>
<dbReference type="Proteomes" id="UP000248857">
    <property type="component" value="Unassembled WGS sequence"/>
</dbReference>
<keyword evidence="5 9" id="KW-0812">Transmembrane</keyword>
<evidence type="ECO:0000256" key="3">
    <source>
        <dbReference type="ARBA" id="ARBA00022475"/>
    </source>
</evidence>
<dbReference type="EMBL" id="PQWO01000013">
    <property type="protein sequence ID" value="PZD71950.1"/>
    <property type="molecule type" value="Genomic_DNA"/>
</dbReference>
<comment type="subcellular location">
    <subcellularLocation>
        <location evidence="1">Cell inner membrane</location>
        <topology evidence="1">Multi-pass membrane protein</topology>
    </subcellularLocation>
</comment>
<name>A0A2W1JDG6_9CYAN</name>
<dbReference type="PANTHER" id="PTHR35011">
    <property type="entry name" value="2,3-DIKETO-L-GULONATE TRAP TRANSPORTER SMALL PERMEASE PROTEIN YIAM"/>
    <property type="match status" value="1"/>
</dbReference>
<dbReference type="GO" id="GO:0005886">
    <property type="term" value="C:plasma membrane"/>
    <property type="evidence" value="ECO:0007669"/>
    <property type="project" value="UniProtKB-SubCell"/>
</dbReference>
<dbReference type="InterPro" id="IPR007387">
    <property type="entry name" value="TRAP_DctQ"/>
</dbReference>
<proteinExistence type="inferred from homology"/>
<dbReference type="Pfam" id="PF04290">
    <property type="entry name" value="DctQ"/>
    <property type="match status" value="1"/>
</dbReference>
<comment type="similarity">
    <text evidence="8">Belongs to the TRAP transporter small permease family.</text>
</comment>
<evidence type="ECO:0000256" key="6">
    <source>
        <dbReference type="ARBA" id="ARBA00022989"/>
    </source>
</evidence>